<reference evidence="2 3" key="1">
    <citation type="journal article" date="2019" name="Int. J. Syst. Evol. Microbiol.">
        <title>The Global Catalogue of Microorganisms (GCM) 10K type strain sequencing project: providing services to taxonomists for standard genome sequencing and annotation.</title>
        <authorList>
            <consortium name="The Broad Institute Genomics Platform"/>
            <consortium name="The Broad Institute Genome Sequencing Center for Infectious Disease"/>
            <person name="Wu L."/>
            <person name="Ma J."/>
        </authorList>
    </citation>
    <scope>NUCLEOTIDE SEQUENCE [LARGE SCALE GENOMIC DNA]</scope>
    <source>
        <strain evidence="2 3">PJ61</strain>
    </source>
</reference>
<sequence length="108" mass="11527">MSTRETGIPLDSFSFRPESETYLARYDEAETSASMAVVATVAAVLDTDPTEMDQLYYSIDAEALDELLAGSTAADGDVRVEFTFEGHAVAVTDTEVIAARASDADNGH</sequence>
<dbReference type="InterPro" id="IPR040624">
    <property type="entry name" value="HalOD1"/>
</dbReference>
<protein>
    <submittedName>
        <fullName evidence="2">HalOD1 output domain-containing protein</fullName>
    </submittedName>
</protein>
<dbReference type="AlphaFoldDB" id="A0ABD5T549"/>
<evidence type="ECO:0000313" key="2">
    <source>
        <dbReference type="EMBL" id="MFC6770696.1"/>
    </source>
</evidence>
<proteinExistence type="predicted"/>
<dbReference type="Proteomes" id="UP001596274">
    <property type="component" value="Unassembled WGS sequence"/>
</dbReference>
<gene>
    <name evidence="2" type="ORF">ACFQDD_04035</name>
</gene>
<evidence type="ECO:0000313" key="3">
    <source>
        <dbReference type="Proteomes" id="UP001596274"/>
    </source>
</evidence>
<keyword evidence="3" id="KW-1185">Reference proteome</keyword>
<feature type="non-terminal residue" evidence="2">
    <location>
        <position position="108"/>
    </location>
</feature>
<dbReference type="Pfam" id="PF18545">
    <property type="entry name" value="HalOD1"/>
    <property type="match status" value="1"/>
</dbReference>
<comment type="caution">
    <text evidence="2">The sequence shown here is derived from an EMBL/GenBank/DDBJ whole genome shotgun (WGS) entry which is preliminary data.</text>
</comment>
<evidence type="ECO:0000259" key="1">
    <source>
        <dbReference type="Pfam" id="PF18545"/>
    </source>
</evidence>
<organism evidence="2 3">
    <name type="scientific">Halorubrum pallidum</name>
    <dbReference type="NCBI Taxonomy" id="1526114"/>
    <lineage>
        <taxon>Archaea</taxon>
        <taxon>Methanobacteriati</taxon>
        <taxon>Methanobacteriota</taxon>
        <taxon>Stenosarchaea group</taxon>
        <taxon>Halobacteria</taxon>
        <taxon>Halobacteriales</taxon>
        <taxon>Haloferacaceae</taxon>
        <taxon>Halorubrum</taxon>
    </lineage>
</organism>
<name>A0ABD5T549_9EURY</name>
<dbReference type="EMBL" id="JBHSWT010000114">
    <property type="protein sequence ID" value="MFC6770696.1"/>
    <property type="molecule type" value="Genomic_DNA"/>
</dbReference>
<accession>A0ABD5T549</accession>
<feature type="domain" description="Halobacterial output" evidence="1">
    <location>
        <begin position="30"/>
        <end position="97"/>
    </location>
</feature>